<reference evidence="1 2" key="1">
    <citation type="submission" date="2018-03" db="EMBL/GenBank/DDBJ databases">
        <title>Genomic Encyclopedia of Archaeal and Bacterial Type Strains, Phase II (KMG-II): from individual species to whole genera.</title>
        <authorList>
            <person name="Goeker M."/>
        </authorList>
    </citation>
    <scope>NUCLEOTIDE SEQUENCE [LARGE SCALE GENOMIC DNA]</scope>
    <source>
        <strain evidence="1 2">DSM 29057</strain>
    </source>
</reference>
<organism evidence="1 2">
    <name type="scientific">Dyadobacter jiangsuensis</name>
    <dbReference type="NCBI Taxonomy" id="1591085"/>
    <lineage>
        <taxon>Bacteria</taxon>
        <taxon>Pseudomonadati</taxon>
        <taxon>Bacteroidota</taxon>
        <taxon>Cytophagia</taxon>
        <taxon>Cytophagales</taxon>
        <taxon>Spirosomataceae</taxon>
        <taxon>Dyadobacter</taxon>
    </lineage>
</organism>
<evidence type="ECO:0000313" key="2">
    <source>
        <dbReference type="Proteomes" id="UP000241964"/>
    </source>
</evidence>
<dbReference type="Proteomes" id="UP000241964">
    <property type="component" value="Unassembled WGS sequence"/>
</dbReference>
<dbReference type="EMBL" id="PYAS01000015">
    <property type="protein sequence ID" value="PSL23809.1"/>
    <property type="molecule type" value="Genomic_DNA"/>
</dbReference>
<sequence>MPHNLTKIYDNLLEVGHLSELMRSQSLRRIFDRDFDGTLAFRRRQIRPIKKDGEASLDTAFRHLTTREDKDSNGKTLGSRSFETYRSVRLHWIKHHLCESSPTSIEVFSFEDRVAGRDKIRTYVYDVRNEYVIILEPQRSLMDYYILTAYYLNEPGGLKQINNKLKKRLPKIY</sequence>
<accession>A0A2P8FQ27</accession>
<protein>
    <submittedName>
        <fullName evidence="1">Uncharacterized protein</fullName>
    </submittedName>
</protein>
<comment type="caution">
    <text evidence="1">The sequence shown here is derived from an EMBL/GenBank/DDBJ whole genome shotgun (WGS) entry which is preliminary data.</text>
</comment>
<name>A0A2P8FQ27_9BACT</name>
<gene>
    <name evidence="1" type="ORF">CLV60_1154</name>
</gene>
<dbReference type="AlphaFoldDB" id="A0A2P8FQ27"/>
<evidence type="ECO:0000313" key="1">
    <source>
        <dbReference type="EMBL" id="PSL23809.1"/>
    </source>
</evidence>
<keyword evidence="2" id="KW-1185">Reference proteome</keyword>
<proteinExistence type="predicted"/>